<feature type="compositionally biased region" description="Low complexity" evidence="1">
    <location>
        <begin position="125"/>
        <end position="139"/>
    </location>
</feature>
<feature type="compositionally biased region" description="Polar residues" evidence="1">
    <location>
        <begin position="320"/>
        <end position="329"/>
    </location>
</feature>
<organism evidence="2 3">
    <name type="scientific">Geotrichum candidum</name>
    <name type="common">Oospora lactis</name>
    <name type="synonym">Dipodascus geotrichum</name>
    <dbReference type="NCBI Taxonomy" id="1173061"/>
    <lineage>
        <taxon>Eukaryota</taxon>
        <taxon>Fungi</taxon>
        <taxon>Dikarya</taxon>
        <taxon>Ascomycota</taxon>
        <taxon>Saccharomycotina</taxon>
        <taxon>Dipodascomycetes</taxon>
        <taxon>Dipodascales</taxon>
        <taxon>Dipodascaceae</taxon>
        <taxon>Geotrichum</taxon>
    </lineage>
</organism>
<name>A0A0J9X709_GEOCN</name>
<evidence type="ECO:0000313" key="3">
    <source>
        <dbReference type="Proteomes" id="UP000242525"/>
    </source>
</evidence>
<dbReference type="Proteomes" id="UP000242525">
    <property type="component" value="Unassembled WGS sequence"/>
</dbReference>
<feature type="compositionally biased region" description="Basic residues" evidence="1">
    <location>
        <begin position="300"/>
        <end position="311"/>
    </location>
</feature>
<reference evidence="2" key="1">
    <citation type="submission" date="2014-03" db="EMBL/GenBank/DDBJ databases">
        <authorList>
            <person name="Casaregola S."/>
        </authorList>
    </citation>
    <scope>NUCLEOTIDE SEQUENCE [LARGE SCALE GENOMIC DNA]</scope>
    <source>
        <strain evidence="2">CLIB 918</strain>
    </source>
</reference>
<evidence type="ECO:0000313" key="2">
    <source>
        <dbReference type="EMBL" id="CDO52938.1"/>
    </source>
</evidence>
<feature type="compositionally biased region" description="Low complexity" evidence="1">
    <location>
        <begin position="391"/>
        <end position="408"/>
    </location>
</feature>
<feature type="compositionally biased region" description="Polar residues" evidence="1">
    <location>
        <begin position="278"/>
        <end position="296"/>
    </location>
</feature>
<accession>A0A0J9X709</accession>
<feature type="region of interest" description="Disordered" evidence="1">
    <location>
        <begin position="346"/>
        <end position="410"/>
    </location>
</feature>
<feature type="compositionally biased region" description="Low complexity" evidence="1">
    <location>
        <begin position="81"/>
        <end position="103"/>
    </location>
</feature>
<sequence>MNNNDCELDISPGLDSCSSSLNSTQENTPLISPLHQTTAAAAGASATDFTLEAASLILENFQLSFLESLDDQLQSPAQTGSRPSPSSAALTPTPTSSSTNSISNFHLSYRSPSSFLFDPPPIPSAPNAADPSAPAPAPISSSAFSPTALAGSISSSNVPADFFDTDVIMDRSGEEVNFLRVPQLLHPIAGAAGAPDTSNFNSSYPNYYHSQDTFAITNTYQSENEPDHDQHHHRVASGSASTNNTTPMRRQCEASSRTQKKAAAVTAAYTGAPPMHDITSTTSSNPVTGSACFPTNTTTTKRKTKRKKQKPSRSTESHNDNTGNDNSILDSSYNFSADDFFTFSSSSGAGDSGSSNTSPRLTATNFNYDDGSGSSSITNSPDDGDVPGFFTSTEDYQQSDQQQPEEPSFSLFPPIVYKQFDPRYAIPLLPDLGPPTAATAATAPTPFQ</sequence>
<comment type="caution">
    <text evidence="2">The sequence shown here is derived from an EMBL/GenBank/DDBJ whole genome shotgun (WGS) entry which is preliminary data.</text>
</comment>
<feature type="compositionally biased region" description="Polar residues" evidence="1">
    <location>
        <begin position="359"/>
        <end position="381"/>
    </location>
</feature>
<dbReference type="AlphaFoldDB" id="A0A0J9X709"/>
<feature type="region of interest" description="Disordered" evidence="1">
    <location>
        <begin position="272"/>
        <end position="329"/>
    </location>
</feature>
<protein>
    <submittedName>
        <fullName evidence="2">Uncharacterized protein</fullName>
    </submittedName>
</protein>
<feature type="region of interest" description="Disordered" evidence="1">
    <location>
        <begin position="119"/>
        <end position="139"/>
    </location>
</feature>
<evidence type="ECO:0000256" key="1">
    <source>
        <dbReference type="SAM" id="MobiDB-lite"/>
    </source>
</evidence>
<feature type="region of interest" description="Disordered" evidence="1">
    <location>
        <begin position="222"/>
        <end position="259"/>
    </location>
</feature>
<keyword evidence="3" id="KW-1185">Reference proteome</keyword>
<gene>
    <name evidence="2" type="ORF">BN980_GECA04s01825g</name>
</gene>
<feature type="region of interest" description="Disordered" evidence="1">
    <location>
        <begin position="74"/>
        <end position="103"/>
    </location>
</feature>
<feature type="compositionally biased region" description="Low complexity" evidence="1">
    <location>
        <begin position="346"/>
        <end position="358"/>
    </location>
</feature>
<feature type="compositionally biased region" description="Polar residues" evidence="1">
    <location>
        <begin position="238"/>
        <end position="257"/>
    </location>
</feature>
<dbReference type="EMBL" id="CCBN010000004">
    <property type="protein sequence ID" value="CDO52938.1"/>
    <property type="molecule type" value="Genomic_DNA"/>
</dbReference>
<proteinExistence type="predicted"/>